<dbReference type="PANTHER" id="PTHR36582:SF2">
    <property type="entry name" value="ANTITOXIN PARD"/>
    <property type="match status" value="1"/>
</dbReference>
<dbReference type="SUPFAM" id="SSF47598">
    <property type="entry name" value="Ribbon-helix-helix"/>
    <property type="match status" value="1"/>
</dbReference>
<dbReference type="Gene3D" id="6.10.10.120">
    <property type="entry name" value="Antitoxin ParD1-like"/>
    <property type="match status" value="1"/>
</dbReference>
<proteinExistence type="inferred from homology"/>
<dbReference type="InterPro" id="IPR002145">
    <property type="entry name" value="CopG"/>
</dbReference>
<dbReference type="GO" id="GO:0006355">
    <property type="term" value="P:regulation of DNA-templated transcription"/>
    <property type="evidence" value="ECO:0007669"/>
    <property type="project" value="InterPro"/>
</dbReference>
<dbReference type="AlphaFoldDB" id="A9HCP2"/>
<sequence length="90" mass="10154">MSTIERMTITVPSEMAATLRQSVEGGEYASTSEVVREALREWMRRRDTDRRDLDALREAIRLGDESGSSIAAETVFAELRDVIARHRSQG</sequence>
<protein>
    <submittedName>
        <fullName evidence="4">Putative transcriptional regulator protein</fullName>
    </submittedName>
</protein>
<comment type="similarity">
    <text evidence="1">Belongs to the ParD antitoxin family.</text>
</comment>
<keyword evidence="5" id="KW-1185">Reference proteome</keyword>
<dbReference type="Proteomes" id="UP000001176">
    <property type="component" value="Chromosome"/>
</dbReference>
<evidence type="ECO:0000313" key="5">
    <source>
        <dbReference type="Proteomes" id="UP000001176"/>
    </source>
</evidence>
<dbReference type="PANTHER" id="PTHR36582">
    <property type="entry name" value="ANTITOXIN PARD"/>
    <property type="match status" value="1"/>
</dbReference>
<evidence type="ECO:0000256" key="2">
    <source>
        <dbReference type="ARBA" id="ARBA00022649"/>
    </source>
</evidence>
<evidence type="ECO:0000259" key="3">
    <source>
        <dbReference type="Pfam" id="PF01402"/>
    </source>
</evidence>
<evidence type="ECO:0000256" key="1">
    <source>
        <dbReference type="ARBA" id="ARBA00008580"/>
    </source>
</evidence>
<gene>
    <name evidence="4" type="ordered locus">GDI1026</name>
</gene>
<evidence type="ECO:0000313" key="4">
    <source>
        <dbReference type="EMBL" id="CAP54969.1"/>
    </source>
</evidence>
<keyword evidence="2" id="KW-1277">Toxin-antitoxin system</keyword>
<feature type="domain" description="Ribbon-helix-helix protein CopG" evidence="3">
    <location>
        <begin position="6"/>
        <end position="45"/>
    </location>
</feature>
<dbReference type="InterPro" id="IPR038296">
    <property type="entry name" value="ParD_sf"/>
</dbReference>
<dbReference type="RefSeq" id="WP_012223909.1">
    <property type="nucleotide sequence ID" value="NC_010125.1"/>
</dbReference>
<dbReference type="InterPro" id="IPR010985">
    <property type="entry name" value="Ribbon_hlx_hlx"/>
</dbReference>
<dbReference type="CDD" id="cd22231">
    <property type="entry name" value="RHH_NikR_HicB-like"/>
    <property type="match status" value="1"/>
</dbReference>
<organism evidence="4 5">
    <name type="scientific">Gluconacetobacter diazotrophicus (strain ATCC 49037 / DSM 5601 / CCUG 37298 / CIP 103539 / LMG 7603 / PAl5)</name>
    <dbReference type="NCBI Taxonomy" id="272568"/>
    <lineage>
        <taxon>Bacteria</taxon>
        <taxon>Pseudomonadati</taxon>
        <taxon>Pseudomonadota</taxon>
        <taxon>Alphaproteobacteria</taxon>
        <taxon>Acetobacterales</taxon>
        <taxon>Acetobacteraceae</taxon>
        <taxon>Gluconacetobacter</taxon>
    </lineage>
</organism>
<dbReference type="EMBL" id="AM889285">
    <property type="protein sequence ID" value="CAP54969.1"/>
    <property type="molecule type" value="Genomic_DNA"/>
</dbReference>
<reference evidence="4 5" key="1">
    <citation type="journal article" date="2009" name="BMC Genomics">
        <title>Complete genome sequence of the sugarcane nitrogen-fixing endophyte Gluconacetobacter diazotrophicus Pal5.</title>
        <authorList>
            <person name="Bertalan M."/>
            <person name="Albano R."/>
            <person name="Padua V."/>
            <person name="Rouws L."/>
            <person name="Rojas C."/>
            <person name="Hemerly A."/>
            <person name="Teixeira K."/>
            <person name="Schwab S."/>
            <person name="Araujo J."/>
            <person name="Oliveira A."/>
            <person name="Franca L."/>
            <person name="Magalhaes V."/>
            <person name="Alqueres S."/>
            <person name="Cardoso A."/>
            <person name="Almeida W."/>
            <person name="Loureiro M.M."/>
            <person name="Nogueira E."/>
            <person name="Cidade D."/>
            <person name="Oliveira D."/>
            <person name="Simao T."/>
            <person name="Macedo J."/>
            <person name="Valadao A."/>
            <person name="Dreschsel M."/>
            <person name="Freitas F."/>
            <person name="Vidal M."/>
            <person name="Guedes H."/>
            <person name="Rodrigues E."/>
            <person name="Meneses C."/>
            <person name="Brioso P."/>
            <person name="Pozzer L."/>
            <person name="Figueiredo D."/>
            <person name="Montano H."/>
            <person name="Junior J."/>
            <person name="Filho G."/>
            <person name="Flores V."/>
            <person name="Ferreira B."/>
            <person name="Branco A."/>
            <person name="Gonzalez P."/>
            <person name="Guillobel H."/>
            <person name="Lemos M."/>
            <person name="Seibel L."/>
            <person name="Macedo J."/>
            <person name="Alves-Ferreira M."/>
            <person name="Sachetto-Martins G."/>
            <person name="Coelho A."/>
            <person name="Santos E."/>
            <person name="Amaral G."/>
            <person name="Neves A."/>
            <person name="Pacheco A.B."/>
            <person name="Carvalho D."/>
            <person name="Lery L."/>
            <person name="Bisch P."/>
            <person name="Rossle S.C."/>
            <person name="Urmenyi T."/>
            <person name="Kruger W.V."/>
            <person name="Martins O."/>
            <person name="Baldani J.I."/>
            <person name="Ferreira P.C."/>
        </authorList>
    </citation>
    <scope>NUCLEOTIDE SEQUENCE [LARGE SCALE GENOMIC DNA]</scope>
    <source>
        <strain evidence="5">ATCC 49037 / DSM 5601 / CCUG 37298 / CIP 103539 / LMG 7603 / PAl5</strain>
    </source>
</reference>
<dbReference type="OrthoDB" id="514770at2"/>
<dbReference type="KEGG" id="gdi:GDI1026"/>
<dbReference type="InterPro" id="IPR022789">
    <property type="entry name" value="ParD"/>
</dbReference>
<accession>A9HCP2</accession>
<name>A9HCP2_GLUDA</name>
<dbReference type="Pfam" id="PF01402">
    <property type="entry name" value="RHH_1"/>
    <property type="match status" value="1"/>
</dbReference>